<keyword evidence="1" id="KW-0472">Membrane</keyword>
<dbReference type="EMBL" id="JANJYJ010000003">
    <property type="protein sequence ID" value="KAK3223585.1"/>
    <property type="molecule type" value="Genomic_DNA"/>
</dbReference>
<protein>
    <submittedName>
        <fullName evidence="2">Uncharacterized protein</fullName>
    </submittedName>
</protein>
<comment type="caution">
    <text evidence="2">The sequence shown here is derived from an EMBL/GenBank/DDBJ whole genome shotgun (WGS) entry which is preliminary data.</text>
</comment>
<keyword evidence="1" id="KW-0812">Transmembrane</keyword>
<dbReference type="Proteomes" id="UP001281410">
    <property type="component" value="Unassembled WGS sequence"/>
</dbReference>
<accession>A0AAE0EEK2</accession>
<proteinExistence type="predicted"/>
<keyword evidence="3" id="KW-1185">Reference proteome</keyword>
<feature type="transmembrane region" description="Helical" evidence="1">
    <location>
        <begin position="98"/>
        <end position="119"/>
    </location>
</feature>
<evidence type="ECO:0000313" key="2">
    <source>
        <dbReference type="EMBL" id="KAK3223585.1"/>
    </source>
</evidence>
<evidence type="ECO:0000313" key="3">
    <source>
        <dbReference type="Proteomes" id="UP001281410"/>
    </source>
</evidence>
<dbReference type="PANTHER" id="PTHR34741">
    <property type="entry name" value="IMAP FAMILY MEMBER 1, PUTATIVE-RELATED"/>
    <property type="match status" value="1"/>
</dbReference>
<organism evidence="2 3">
    <name type="scientific">Dipteronia sinensis</name>
    <dbReference type="NCBI Taxonomy" id="43782"/>
    <lineage>
        <taxon>Eukaryota</taxon>
        <taxon>Viridiplantae</taxon>
        <taxon>Streptophyta</taxon>
        <taxon>Embryophyta</taxon>
        <taxon>Tracheophyta</taxon>
        <taxon>Spermatophyta</taxon>
        <taxon>Magnoliopsida</taxon>
        <taxon>eudicotyledons</taxon>
        <taxon>Gunneridae</taxon>
        <taxon>Pentapetalae</taxon>
        <taxon>rosids</taxon>
        <taxon>malvids</taxon>
        <taxon>Sapindales</taxon>
        <taxon>Sapindaceae</taxon>
        <taxon>Hippocastanoideae</taxon>
        <taxon>Acereae</taxon>
        <taxon>Dipteronia</taxon>
    </lineage>
</organism>
<dbReference type="AlphaFoldDB" id="A0AAE0EEK2"/>
<reference evidence="2" key="1">
    <citation type="journal article" date="2023" name="Plant J.">
        <title>Genome sequences and population genomics provide insights into the demographic history, inbreeding, and mutation load of two 'living fossil' tree species of Dipteronia.</title>
        <authorList>
            <person name="Feng Y."/>
            <person name="Comes H.P."/>
            <person name="Chen J."/>
            <person name="Zhu S."/>
            <person name="Lu R."/>
            <person name="Zhang X."/>
            <person name="Li P."/>
            <person name="Qiu J."/>
            <person name="Olsen K.M."/>
            <person name="Qiu Y."/>
        </authorList>
    </citation>
    <scope>NUCLEOTIDE SEQUENCE</scope>
    <source>
        <strain evidence="2">NBL</strain>
    </source>
</reference>
<dbReference type="PANTHER" id="PTHR34741:SF2">
    <property type="entry name" value="VESICLE TRANSPORT PROTEIN"/>
    <property type="match status" value="1"/>
</dbReference>
<evidence type="ECO:0000256" key="1">
    <source>
        <dbReference type="SAM" id="Phobius"/>
    </source>
</evidence>
<sequence length="153" mass="16632">MGSFQELQAPPPTPADHGAAISVDHGVVISVDNEAAADHHPQPGPEAVPEPEAALPADYDQENLDWALKMISFYLPPAVAIAVQFLKTNQSHELPLAFYFLLLAIILSFTFLLLYKFIAPKFPEIAKLLGLVGVFLAVTDIYIAITIPITGWL</sequence>
<keyword evidence="1" id="KW-1133">Transmembrane helix</keyword>
<gene>
    <name evidence="2" type="ORF">Dsin_010610</name>
</gene>
<name>A0AAE0EEK2_9ROSI</name>
<feature type="transmembrane region" description="Helical" evidence="1">
    <location>
        <begin position="125"/>
        <end position="145"/>
    </location>
</feature>